<feature type="region of interest" description="Disordered" evidence="1">
    <location>
        <begin position="1"/>
        <end position="21"/>
    </location>
</feature>
<accession>A0ABV7C5X2</accession>
<feature type="region of interest" description="Disordered" evidence="1">
    <location>
        <begin position="197"/>
        <end position="216"/>
    </location>
</feature>
<dbReference type="RefSeq" id="WP_216840564.1">
    <property type="nucleotide sequence ID" value="NZ_JAFNJS010000040.1"/>
</dbReference>
<gene>
    <name evidence="2" type="ORF">ACFOD3_29875</name>
</gene>
<protein>
    <submittedName>
        <fullName evidence="2">Uncharacterized protein</fullName>
    </submittedName>
</protein>
<keyword evidence="3" id="KW-1185">Reference proteome</keyword>
<comment type="caution">
    <text evidence="2">The sequence shown here is derived from an EMBL/GenBank/DDBJ whole genome shotgun (WGS) entry which is preliminary data.</text>
</comment>
<sequence>MDQMTTTTTTTTEATTAPRTLAERAKAAFQVAQKRVLDLRLARARGDAGAPSAADLAKAKADAELAEDRARLAEEAERAHAAAAERRQRTDAVHARRAELEAVYAGELARAERLVAAAEEMAAAIYAFAEGVDDLAQREPATSGYFRAGRIDAALSTLTAAWPANLPLPQQRPIPYRDAATRAAWPAQQDRFLRERLPMPALPEPHPDDAPAAAAA</sequence>
<proteinExistence type="predicted"/>
<evidence type="ECO:0000313" key="3">
    <source>
        <dbReference type="Proteomes" id="UP001595420"/>
    </source>
</evidence>
<dbReference type="EMBL" id="JBHRSB010000040">
    <property type="protein sequence ID" value="MFC3004128.1"/>
    <property type="molecule type" value="Genomic_DNA"/>
</dbReference>
<reference evidence="3" key="1">
    <citation type="journal article" date="2019" name="Int. J. Syst. Evol. Microbiol.">
        <title>The Global Catalogue of Microorganisms (GCM) 10K type strain sequencing project: providing services to taxonomists for standard genome sequencing and annotation.</title>
        <authorList>
            <consortium name="The Broad Institute Genomics Platform"/>
            <consortium name="The Broad Institute Genome Sequencing Center for Infectious Disease"/>
            <person name="Wu L."/>
            <person name="Ma J."/>
        </authorList>
    </citation>
    <scope>NUCLEOTIDE SEQUENCE [LARGE SCALE GENOMIC DNA]</scope>
    <source>
        <strain evidence="3">CGMCC 1.16855</strain>
    </source>
</reference>
<evidence type="ECO:0000313" key="2">
    <source>
        <dbReference type="EMBL" id="MFC3004128.1"/>
    </source>
</evidence>
<name>A0ABV7C5X2_9PROT</name>
<organism evidence="2 3">
    <name type="scientific">Falsiroseomonas tokyonensis</name>
    <dbReference type="NCBI Taxonomy" id="430521"/>
    <lineage>
        <taxon>Bacteria</taxon>
        <taxon>Pseudomonadati</taxon>
        <taxon>Pseudomonadota</taxon>
        <taxon>Alphaproteobacteria</taxon>
        <taxon>Acetobacterales</taxon>
        <taxon>Roseomonadaceae</taxon>
        <taxon>Falsiroseomonas</taxon>
    </lineage>
</organism>
<evidence type="ECO:0000256" key="1">
    <source>
        <dbReference type="SAM" id="MobiDB-lite"/>
    </source>
</evidence>
<feature type="compositionally biased region" description="Low complexity" evidence="1">
    <location>
        <begin position="1"/>
        <end position="20"/>
    </location>
</feature>
<dbReference type="Proteomes" id="UP001595420">
    <property type="component" value="Unassembled WGS sequence"/>
</dbReference>